<name>A0ABD2BZ60_VESMC</name>
<dbReference type="AlphaFoldDB" id="A0ABD2BZ60"/>
<evidence type="ECO:0000313" key="2">
    <source>
        <dbReference type="Proteomes" id="UP001607303"/>
    </source>
</evidence>
<dbReference type="EMBL" id="JAYRBN010000063">
    <property type="protein sequence ID" value="KAL2738072.1"/>
    <property type="molecule type" value="Genomic_DNA"/>
</dbReference>
<organism evidence="1 2">
    <name type="scientific">Vespula maculifrons</name>
    <name type="common">Eastern yellow jacket</name>
    <name type="synonym">Wasp</name>
    <dbReference type="NCBI Taxonomy" id="7453"/>
    <lineage>
        <taxon>Eukaryota</taxon>
        <taxon>Metazoa</taxon>
        <taxon>Ecdysozoa</taxon>
        <taxon>Arthropoda</taxon>
        <taxon>Hexapoda</taxon>
        <taxon>Insecta</taxon>
        <taxon>Pterygota</taxon>
        <taxon>Neoptera</taxon>
        <taxon>Endopterygota</taxon>
        <taxon>Hymenoptera</taxon>
        <taxon>Apocrita</taxon>
        <taxon>Aculeata</taxon>
        <taxon>Vespoidea</taxon>
        <taxon>Vespidae</taxon>
        <taxon>Vespinae</taxon>
        <taxon>Vespula</taxon>
    </lineage>
</organism>
<sequence>MEYSNIEDNRFYYYESESEENAIELWGIHDELFDNENSDNEIIDEENFRKTSVLKKSAYLKQLQLITIIF</sequence>
<dbReference type="Proteomes" id="UP001607303">
    <property type="component" value="Unassembled WGS sequence"/>
</dbReference>
<protein>
    <submittedName>
        <fullName evidence="1">Uncharacterized protein</fullName>
    </submittedName>
</protein>
<gene>
    <name evidence="1" type="ORF">V1477_011431</name>
</gene>
<keyword evidence="2" id="KW-1185">Reference proteome</keyword>
<evidence type="ECO:0000313" key="1">
    <source>
        <dbReference type="EMBL" id="KAL2738072.1"/>
    </source>
</evidence>
<comment type="caution">
    <text evidence="1">The sequence shown here is derived from an EMBL/GenBank/DDBJ whole genome shotgun (WGS) entry which is preliminary data.</text>
</comment>
<accession>A0ABD2BZ60</accession>
<proteinExistence type="predicted"/>
<reference evidence="1 2" key="1">
    <citation type="journal article" date="2024" name="Ann. Entomol. Soc. Am.">
        <title>Genomic analyses of the southern and eastern yellowjacket wasps (Hymenoptera: Vespidae) reveal evolutionary signatures of social life.</title>
        <authorList>
            <person name="Catto M.A."/>
            <person name="Caine P.B."/>
            <person name="Orr S.E."/>
            <person name="Hunt B.G."/>
            <person name="Goodisman M.A.D."/>
        </authorList>
    </citation>
    <scope>NUCLEOTIDE SEQUENCE [LARGE SCALE GENOMIC DNA]</scope>
    <source>
        <strain evidence="1">232</strain>
        <tissue evidence="1">Head and thorax</tissue>
    </source>
</reference>